<dbReference type="SUPFAM" id="SSF54236">
    <property type="entry name" value="Ubiquitin-like"/>
    <property type="match status" value="1"/>
</dbReference>
<dbReference type="OrthoDB" id="1026733at2759"/>
<feature type="region of interest" description="Disordered" evidence="2">
    <location>
        <begin position="352"/>
        <end position="371"/>
    </location>
</feature>
<name>A0A9W8E9P9_9FUNG</name>
<dbReference type="SMART" id="SM00166">
    <property type="entry name" value="UBX"/>
    <property type="match status" value="1"/>
</dbReference>
<dbReference type="GO" id="GO:0005783">
    <property type="term" value="C:endoplasmic reticulum"/>
    <property type="evidence" value="ECO:0007669"/>
    <property type="project" value="TreeGrafter"/>
</dbReference>
<gene>
    <name evidence="4" type="primary">ucp10</name>
    <name evidence="4" type="ORF">H4R34_002738</name>
</gene>
<reference evidence="4" key="1">
    <citation type="submission" date="2022-07" db="EMBL/GenBank/DDBJ databases">
        <title>Phylogenomic reconstructions and comparative analyses of Kickxellomycotina fungi.</title>
        <authorList>
            <person name="Reynolds N.K."/>
            <person name="Stajich J.E."/>
            <person name="Barry K."/>
            <person name="Grigoriev I.V."/>
            <person name="Crous P."/>
            <person name="Smith M.E."/>
        </authorList>
    </citation>
    <scope>NUCLEOTIDE SEQUENCE</scope>
    <source>
        <strain evidence="4">RSA 567</strain>
    </source>
</reference>
<sequence length="418" mass="47890">MTSPSEMTHSPDNSGARRLSPADDNAASSHATGSDHSIRAQGSVVYTMLLWPWKLTWRILHILFTYSGYTDPTNSSPRLQAGRFIAEFERQNGPQRPPFFEGAYEQAVRRAKEDLKGLVVVLISEEHDDTPEFCRRIADEAFSTFLEHHQLTIWGGNVRYADAYQVSCTLQVSQFPFIGVVMPRTRNGGSMRMAVIERIEGLRPIDQVMAQILVKVQEANSALLSMRRARQEREAAALLRQQQDEAYERSLRADQEKERRLREQREAEERHQQEIIRQQQEHQRMLALKAQYQQYLLATSAPEPPAGEPGVARFGIRFPDGQRVTRRFYGADPVEKIYQFVETYPLMLDASQATDTQGSPESTNLPQRPSDYEHQCDFRLVAPMPRQVFDNQSLTIREAFKGHWPSTTLIVEPLDEEV</sequence>
<dbReference type="PANTHER" id="PTHR23322:SF1">
    <property type="entry name" value="FAS-ASSOCIATED FACTOR 2"/>
    <property type="match status" value="1"/>
</dbReference>
<dbReference type="EMBL" id="JANBQB010000208">
    <property type="protein sequence ID" value="KAJ1979652.1"/>
    <property type="molecule type" value="Genomic_DNA"/>
</dbReference>
<protein>
    <submittedName>
        <fullName evidence="4">Ubx domain-containing protein</fullName>
    </submittedName>
</protein>
<dbReference type="AlphaFoldDB" id="A0A9W8E9P9"/>
<accession>A0A9W8E9P9</accession>
<dbReference type="SMART" id="SM00594">
    <property type="entry name" value="UAS"/>
    <property type="match status" value="1"/>
</dbReference>
<dbReference type="GO" id="GO:0036503">
    <property type="term" value="P:ERAD pathway"/>
    <property type="evidence" value="ECO:0007669"/>
    <property type="project" value="TreeGrafter"/>
</dbReference>
<dbReference type="GO" id="GO:0043130">
    <property type="term" value="F:ubiquitin binding"/>
    <property type="evidence" value="ECO:0007669"/>
    <property type="project" value="TreeGrafter"/>
</dbReference>
<feature type="compositionally biased region" description="Polar residues" evidence="2">
    <location>
        <begin position="1"/>
        <end position="13"/>
    </location>
</feature>
<dbReference type="InterPro" id="IPR001012">
    <property type="entry name" value="UBX_dom"/>
</dbReference>
<dbReference type="InterPro" id="IPR036249">
    <property type="entry name" value="Thioredoxin-like_sf"/>
</dbReference>
<evidence type="ECO:0000256" key="1">
    <source>
        <dbReference type="ARBA" id="ARBA00023054"/>
    </source>
</evidence>
<dbReference type="PROSITE" id="PS50033">
    <property type="entry name" value="UBX"/>
    <property type="match status" value="1"/>
</dbReference>
<evidence type="ECO:0000313" key="5">
    <source>
        <dbReference type="Proteomes" id="UP001151582"/>
    </source>
</evidence>
<dbReference type="CDD" id="cd01767">
    <property type="entry name" value="UBX"/>
    <property type="match status" value="1"/>
</dbReference>
<organism evidence="4 5">
    <name type="scientific">Dimargaris verticillata</name>
    <dbReference type="NCBI Taxonomy" id="2761393"/>
    <lineage>
        <taxon>Eukaryota</taxon>
        <taxon>Fungi</taxon>
        <taxon>Fungi incertae sedis</taxon>
        <taxon>Zoopagomycota</taxon>
        <taxon>Kickxellomycotina</taxon>
        <taxon>Dimargaritomycetes</taxon>
        <taxon>Dimargaritales</taxon>
        <taxon>Dimargaritaceae</taxon>
        <taxon>Dimargaris</taxon>
    </lineage>
</organism>
<feature type="region of interest" description="Disordered" evidence="2">
    <location>
        <begin position="247"/>
        <end position="266"/>
    </location>
</feature>
<dbReference type="Pfam" id="PF00789">
    <property type="entry name" value="UBX"/>
    <property type="match status" value="1"/>
</dbReference>
<dbReference type="InterPro" id="IPR006577">
    <property type="entry name" value="UAS"/>
</dbReference>
<dbReference type="InterPro" id="IPR029071">
    <property type="entry name" value="Ubiquitin-like_domsf"/>
</dbReference>
<proteinExistence type="predicted"/>
<keyword evidence="5" id="KW-1185">Reference proteome</keyword>
<dbReference type="PANTHER" id="PTHR23322">
    <property type="entry name" value="FAS-ASSOCIATED PROTEIN"/>
    <property type="match status" value="1"/>
</dbReference>
<keyword evidence="1" id="KW-0175">Coiled coil</keyword>
<feature type="domain" description="UBX" evidence="3">
    <location>
        <begin position="307"/>
        <end position="389"/>
    </location>
</feature>
<dbReference type="Proteomes" id="UP001151582">
    <property type="component" value="Unassembled WGS sequence"/>
</dbReference>
<feature type="region of interest" description="Disordered" evidence="2">
    <location>
        <begin position="1"/>
        <end position="34"/>
    </location>
</feature>
<dbReference type="SUPFAM" id="SSF52833">
    <property type="entry name" value="Thioredoxin-like"/>
    <property type="match status" value="1"/>
</dbReference>
<comment type="caution">
    <text evidence="4">The sequence shown here is derived from an EMBL/GenBank/DDBJ whole genome shotgun (WGS) entry which is preliminary data.</text>
</comment>
<dbReference type="Gene3D" id="3.10.20.90">
    <property type="entry name" value="Phosphatidylinositol 3-kinase Catalytic Subunit, Chain A, domain 1"/>
    <property type="match status" value="1"/>
</dbReference>
<evidence type="ECO:0000313" key="4">
    <source>
        <dbReference type="EMBL" id="KAJ1979652.1"/>
    </source>
</evidence>
<evidence type="ECO:0000259" key="3">
    <source>
        <dbReference type="PROSITE" id="PS50033"/>
    </source>
</evidence>
<dbReference type="Gene3D" id="3.40.30.10">
    <property type="entry name" value="Glutaredoxin"/>
    <property type="match status" value="1"/>
</dbReference>
<dbReference type="InterPro" id="IPR050730">
    <property type="entry name" value="UBX_domain-protein"/>
</dbReference>
<evidence type="ECO:0000256" key="2">
    <source>
        <dbReference type="SAM" id="MobiDB-lite"/>
    </source>
</evidence>
<feature type="compositionally biased region" description="Polar residues" evidence="2">
    <location>
        <begin position="352"/>
        <end position="367"/>
    </location>
</feature>